<name>A0A0A3XY74_BRAJP</name>
<evidence type="ECO:0000313" key="3">
    <source>
        <dbReference type="Proteomes" id="UP000030377"/>
    </source>
</evidence>
<sequence>MPEETDAELRLKQILKANPDRLSRYRAASVAFAIVPGSNEAIVFQLWFNARHAEFERDNLVP</sequence>
<evidence type="ECO:0000259" key="1">
    <source>
        <dbReference type="PROSITE" id="PS51702"/>
    </source>
</evidence>
<accession>A0A0A3XY74</accession>
<dbReference type="RefSeq" id="WP_028158810.1">
    <property type="nucleotide sequence ID" value="NZ_JANUDC010000001.1"/>
</dbReference>
<feature type="domain" description="HTH Mu-type" evidence="1">
    <location>
        <begin position="1"/>
        <end position="17"/>
    </location>
</feature>
<dbReference type="InterPro" id="IPR003314">
    <property type="entry name" value="Mu-type_HTH"/>
</dbReference>
<dbReference type="Proteomes" id="UP000030377">
    <property type="component" value="Unassembled WGS sequence"/>
</dbReference>
<reference evidence="2 3" key="1">
    <citation type="submission" date="2014-09" db="EMBL/GenBank/DDBJ databases">
        <title>Draft genome of Bradyrhizobium japonicum Is-34.</title>
        <authorList>
            <person name="Tsurumaru H."/>
            <person name="Yamakawa T."/>
            <person name="Hashimoto S."/>
            <person name="Okizaki K."/>
            <person name="Kanesaki Y."/>
            <person name="Yoshikawa H."/>
            <person name="Yajima S."/>
        </authorList>
    </citation>
    <scope>NUCLEOTIDE SEQUENCE [LARGE SCALE GENOMIC DNA]</scope>
    <source>
        <strain evidence="2 3">Is-34</strain>
    </source>
</reference>
<dbReference type="PROSITE" id="PS51702">
    <property type="entry name" value="HTH_MU"/>
    <property type="match status" value="1"/>
</dbReference>
<evidence type="ECO:0000313" key="2">
    <source>
        <dbReference type="EMBL" id="KGT79397.1"/>
    </source>
</evidence>
<dbReference type="AlphaFoldDB" id="A0A0A3XY74"/>
<protein>
    <recommendedName>
        <fullName evidence="1">HTH Mu-type domain-containing protein</fullName>
    </recommendedName>
</protein>
<comment type="caution">
    <text evidence="2">The sequence shown here is derived from an EMBL/GenBank/DDBJ whole genome shotgun (WGS) entry which is preliminary data.</text>
</comment>
<dbReference type="GO" id="GO:0003677">
    <property type="term" value="F:DNA binding"/>
    <property type="evidence" value="ECO:0007669"/>
    <property type="project" value="InterPro"/>
</dbReference>
<dbReference type="EMBL" id="JRPN01000013">
    <property type="protein sequence ID" value="KGT79397.1"/>
    <property type="molecule type" value="Genomic_DNA"/>
</dbReference>
<organism evidence="2 3">
    <name type="scientific">Bradyrhizobium japonicum</name>
    <dbReference type="NCBI Taxonomy" id="375"/>
    <lineage>
        <taxon>Bacteria</taxon>
        <taxon>Pseudomonadati</taxon>
        <taxon>Pseudomonadota</taxon>
        <taxon>Alphaproteobacteria</taxon>
        <taxon>Hyphomicrobiales</taxon>
        <taxon>Nitrobacteraceae</taxon>
        <taxon>Bradyrhizobium</taxon>
    </lineage>
</organism>
<proteinExistence type="predicted"/>
<gene>
    <name evidence="2" type="ORF">MA20_13400</name>
</gene>